<keyword evidence="2" id="KW-1185">Reference proteome</keyword>
<dbReference type="GeneID" id="126910732"/>
<reference evidence="3" key="1">
    <citation type="submission" date="2025-08" db="UniProtKB">
        <authorList>
            <consortium name="RefSeq"/>
        </authorList>
    </citation>
    <scope>IDENTIFICATION</scope>
    <source>
        <tissue evidence="3">Whole larval tissue</tissue>
    </source>
</reference>
<protein>
    <submittedName>
        <fullName evidence="3">Uncharacterized protein LOC126910732</fullName>
    </submittedName>
</protein>
<dbReference type="RefSeq" id="XP_050550036.1">
    <property type="nucleotide sequence ID" value="XM_050694079.1"/>
</dbReference>
<evidence type="ECO:0000256" key="1">
    <source>
        <dbReference type="SAM" id="SignalP"/>
    </source>
</evidence>
<feature type="signal peptide" evidence="1">
    <location>
        <begin position="1"/>
        <end position="16"/>
    </location>
</feature>
<gene>
    <name evidence="3" type="primary">LOC126910732</name>
</gene>
<evidence type="ECO:0000313" key="3">
    <source>
        <dbReference type="RefSeq" id="XP_050550036.1"/>
    </source>
</evidence>
<evidence type="ECO:0000313" key="2">
    <source>
        <dbReference type="Proteomes" id="UP000829999"/>
    </source>
</evidence>
<dbReference type="Proteomes" id="UP000829999">
    <property type="component" value="Chromosome 6"/>
</dbReference>
<sequence>MWKIVTLSAFLIVAQAADIKDIYGDWVQAAFYGVGPSDRICLHFHFAELPDGPHCTYSDGSNATILSVGIGLKAGVYFPDRDPMALLAVDTPAEVMPALNLTAKCGDVVLRNNDVVRIVNKDYFILYRSNSYITSFTQLEMEPNQAYLLGRKVVSSAELGKVMLSIEELKGRRGVQLCYT</sequence>
<dbReference type="AlphaFoldDB" id="A0A9R0DNN5"/>
<dbReference type="OrthoDB" id="7412749at2759"/>
<organism evidence="2 3">
    <name type="scientific">Spodoptera frugiperda</name>
    <name type="common">Fall armyworm</name>
    <dbReference type="NCBI Taxonomy" id="7108"/>
    <lineage>
        <taxon>Eukaryota</taxon>
        <taxon>Metazoa</taxon>
        <taxon>Ecdysozoa</taxon>
        <taxon>Arthropoda</taxon>
        <taxon>Hexapoda</taxon>
        <taxon>Insecta</taxon>
        <taxon>Pterygota</taxon>
        <taxon>Neoptera</taxon>
        <taxon>Endopterygota</taxon>
        <taxon>Lepidoptera</taxon>
        <taxon>Glossata</taxon>
        <taxon>Ditrysia</taxon>
        <taxon>Noctuoidea</taxon>
        <taxon>Noctuidae</taxon>
        <taxon>Amphipyrinae</taxon>
        <taxon>Spodoptera</taxon>
    </lineage>
</organism>
<accession>A0A9R0DNN5</accession>
<feature type="chain" id="PRO_5040257401" evidence="1">
    <location>
        <begin position="17"/>
        <end position="180"/>
    </location>
</feature>
<proteinExistence type="predicted"/>
<name>A0A9R0DNN5_SPOFR</name>
<keyword evidence="1" id="KW-0732">Signal</keyword>